<dbReference type="OrthoDB" id="10543949at2759"/>
<dbReference type="EMBL" id="KQ435719">
    <property type="protein sequence ID" value="KOX78894.1"/>
    <property type="molecule type" value="Genomic_DNA"/>
</dbReference>
<name>A0A0N0U6U5_9HYME</name>
<sequence>MATIARHGRGMYRVLDPASDPNQFVIRGFWVNIEIHFSWRLERRRVSSTTAITASTIITGGFISASPEEKIDDLGGGVSSTVLEKLKAAPLQLLMTDARD</sequence>
<dbReference type="Proteomes" id="UP000053105">
    <property type="component" value="Unassembled WGS sequence"/>
</dbReference>
<evidence type="ECO:0000313" key="2">
    <source>
        <dbReference type="Proteomes" id="UP000053105"/>
    </source>
</evidence>
<reference evidence="1 2" key="1">
    <citation type="submission" date="2015-07" db="EMBL/GenBank/DDBJ databases">
        <title>The genome of Melipona quadrifasciata.</title>
        <authorList>
            <person name="Pan H."/>
            <person name="Kapheim K."/>
        </authorList>
    </citation>
    <scope>NUCLEOTIDE SEQUENCE [LARGE SCALE GENOMIC DNA]</scope>
    <source>
        <strain evidence="1">0111107301</strain>
        <tissue evidence="1">Whole body</tissue>
    </source>
</reference>
<proteinExistence type="predicted"/>
<protein>
    <submittedName>
        <fullName evidence="1">Uncharacterized protein</fullName>
    </submittedName>
</protein>
<evidence type="ECO:0000313" key="1">
    <source>
        <dbReference type="EMBL" id="KOX78894.1"/>
    </source>
</evidence>
<accession>A0A0N0U6U5</accession>
<organism evidence="1 2">
    <name type="scientific">Melipona quadrifasciata</name>
    <dbReference type="NCBI Taxonomy" id="166423"/>
    <lineage>
        <taxon>Eukaryota</taxon>
        <taxon>Metazoa</taxon>
        <taxon>Ecdysozoa</taxon>
        <taxon>Arthropoda</taxon>
        <taxon>Hexapoda</taxon>
        <taxon>Insecta</taxon>
        <taxon>Pterygota</taxon>
        <taxon>Neoptera</taxon>
        <taxon>Endopterygota</taxon>
        <taxon>Hymenoptera</taxon>
        <taxon>Apocrita</taxon>
        <taxon>Aculeata</taxon>
        <taxon>Apoidea</taxon>
        <taxon>Anthophila</taxon>
        <taxon>Apidae</taxon>
        <taxon>Melipona</taxon>
    </lineage>
</organism>
<dbReference type="AlphaFoldDB" id="A0A0N0U6U5"/>
<keyword evidence="2" id="KW-1185">Reference proteome</keyword>
<gene>
    <name evidence="1" type="ORF">WN51_08653</name>
</gene>